<proteinExistence type="predicted"/>
<reference evidence="2" key="1">
    <citation type="submission" date="2021-06" db="EMBL/GenBank/DDBJ databases">
        <authorList>
            <person name="Lee C.-S."/>
            <person name="Jin L."/>
        </authorList>
    </citation>
    <scope>NUCLEOTIDE SEQUENCE</scope>
    <source>
        <strain evidence="2">Con5</strain>
        <plasmid evidence="2">p3</plasmid>
    </source>
</reference>
<feature type="signal peptide" evidence="1">
    <location>
        <begin position="1"/>
        <end position="23"/>
    </location>
</feature>
<organism evidence="2 3">
    <name type="scientific">Gemmobacter fulvus</name>
    <dbReference type="NCBI Taxonomy" id="2840474"/>
    <lineage>
        <taxon>Bacteria</taxon>
        <taxon>Pseudomonadati</taxon>
        <taxon>Pseudomonadota</taxon>
        <taxon>Alphaproteobacteria</taxon>
        <taxon>Rhodobacterales</taxon>
        <taxon>Paracoccaceae</taxon>
        <taxon>Gemmobacter</taxon>
    </lineage>
</organism>
<dbReference type="Proteomes" id="UP000679352">
    <property type="component" value="Plasmid p3"/>
</dbReference>
<sequence length="130" mass="13671">MHKSITFCTIFGALVALGSAAYAECTGSNGRGWGRGQGNGSFEMTVADKTCEISFPGFIFEATNTRIPATEVKLTHGPKNGKLTIAKGQGLIYTPSPGFKGKDKFCTTNTSNDPKVKGDKLSGCITVTVN</sequence>
<keyword evidence="2" id="KW-0614">Plasmid</keyword>
<dbReference type="KEGG" id="gfu:KM031_20170"/>
<keyword evidence="3" id="KW-1185">Reference proteome</keyword>
<dbReference type="Gene3D" id="2.60.40.3440">
    <property type="match status" value="1"/>
</dbReference>
<dbReference type="EMBL" id="CP076364">
    <property type="protein sequence ID" value="QWK92908.1"/>
    <property type="molecule type" value="Genomic_DNA"/>
</dbReference>
<keyword evidence="1" id="KW-0732">Signal</keyword>
<accession>A0A975PC42</accession>
<geneLocation type="plasmid" evidence="2 3">
    <name>p3</name>
</geneLocation>
<feature type="chain" id="PRO_5036777037" evidence="1">
    <location>
        <begin position="24"/>
        <end position="130"/>
    </location>
</feature>
<evidence type="ECO:0000313" key="3">
    <source>
        <dbReference type="Proteomes" id="UP000679352"/>
    </source>
</evidence>
<gene>
    <name evidence="2" type="ORF">KM031_20170</name>
</gene>
<dbReference type="AlphaFoldDB" id="A0A975PC42"/>
<evidence type="ECO:0000313" key="2">
    <source>
        <dbReference type="EMBL" id="QWK92908.1"/>
    </source>
</evidence>
<evidence type="ECO:0000256" key="1">
    <source>
        <dbReference type="SAM" id="SignalP"/>
    </source>
</evidence>
<dbReference type="RefSeq" id="WP_215507198.1">
    <property type="nucleotide sequence ID" value="NZ_CP076364.1"/>
</dbReference>
<protein>
    <submittedName>
        <fullName evidence="2">Uncharacterized protein</fullName>
    </submittedName>
</protein>
<name>A0A975PC42_9RHOB</name>